<dbReference type="AlphaFoldDB" id="A0A1V0RRA5"/>
<dbReference type="Pfam" id="PF04138">
    <property type="entry name" value="GtrA_DPMS_TM"/>
    <property type="match status" value="1"/>
</dbReference>
<evidence type="ECO:0000256" key="5">
    <source>
        <dbReference type="ARBA" id="ARBA00023136"/>
    </source>
</evidence>
<dbReference type="EMBL" id="CP020474">
    <property type="protein sequence ID" value="ARE84307.1"/>
    <property type="molecule type" value="Genomic_DNA"/>
</dbReference>
<accession>A0A1V0RRA5</accession>
<evidence type="ECO:0000256" key="2">
    <source>
        <dbReference type="ARBA" id="ARBA00009399"/>
    </source>
</evidence>
<dbReference type="RefSeq" id="WP_081507693.1">
    <property type="nucleotide sequence ID" value="NZ_CP020474.1"/>
</dbReference>
<dbReference type="OrthoDB" id="5422757at2"/>
<dbReference type="GO" id="GO:0000271">
    <property type="term" value="P:polysaccharide biosynthetic process"/>
    <property type="evidence" value="ECO:0007669"/>
    <property type="project" value="InterPro"/>
</dbReference>
<dbReference type="PANTHER" id="PTHR38459">
    <property type="entry name" value="PROPHAGE BACTOPRENOL-LINKED GLUCOSE TRANSLOCASE HOMOLOG"/>
    <property type="match status" value="1"/>
</dbReference>
<dbReference type="GO" id="GO:0005886">
    <property type="term" value="C:plasma membrane"/>
    <property type="evidence" value="ECO:0007669"/>
    <property type="project" value="TreeGrafter"/>
</dbReference>
<evidence type="ECO:0000259" key="7">
    <source>
        <dbReference type="Pfam" id="PF04138"/>
    </source>
</evidence>
<dbReference type="Proteomes" id="UP000192273">
    <property type="component" value="Chromosome"/>
</dbReference>
<evidence type="ECO:0000256" key="1">
    <source>
        <dbReference type="ARBA" id="ARBA00004141"/>
    </source>
</evidence>
<keyword evidence="4 6" id="KW-1133">Transmembrane helix</keyword>
<name>A0A1V0RRA5_9RHOB</name>
<keyword evidence="5 6" id="KW-0472">Membrane</keyword>
<organism evidence="8 9">
    <name type="scientific">Roseovarius mucosus</name>
    <dbReference type="NCBI Taxonomy" id="215743"/>
    <lineage>
        <taxon>Bacteria</taxon>
        <taxon>Pseudomonadati</taxon>
        <taxon>Pseudomonadota</taxon>
        <taxon>Alphaproteobacteria</taxon>
        <taxon>Rhodobacterales</taxon>
        <taxon>Roseobacteraceae</taxon>
        <taxon>Roseovarius</taxon>
    </lineage>
</organism>
<evidence type="ECO:0000313" key="9">
    <source>
        <dbReference type="Proteomes" id="UP000192273"/>
    </source>
</evidence>
<evidence type="ECO:0000313" key="8">
    <source>
        <dbReference type="EMBL" id="ARE84307.1"/>
    </source>
</evidence>
<evidence type="ECO:0000256" key="3">
    <source>
        <dbReference type="ARBA" id="ARBA00022692"/>
    </source>
</evidence>
<evidence type="ECO:0000256" key="4">
    <source>
        <dbReference type="ARBA" id="ARBA00022989"/>
    </source>
</evidence>
<comment type="similarity">
    <text evidence="2">Belongs to the GtrA family.</text>
</comment>
<feature type="domain" description="GtrA/DPMS transmembrane" evidence="7">
    <location>
        <begin position="8"/>
        <end position="121"/>
    </location>
</feature>
<reference evidence="8 9" key="1">
    <citation type="submission" date="2017-03" db="EMBL/GenBank/DDBJ databases">
        <title>Genome Sequence of Roseovarius mucosus strain SMR3 Isolated from a culture of the Diatom Skeletonema marinoi.</title>
        <authorList>
            <person name="Topel M."/>
            <person name="Pinder M."/>
            <person name="Johansson O.N."/>
            <person name="Kourtchenko O."/>
            <person name="Godhe A."/>
            <person name="Clarke A.K."/>
        </authorList>
    </citation>
    <scope>NUCLEOTIDE SEQUENCE [LARGE SCALE GENOMIC DNA]</scope>
    <source>
        <strain evidence="8 9">SMR3</strain>
    </source>
</reference>
<dbReference type="KEGG" id="rmm:ROSMUCSMR3_02840"/>
<feature type="transmembrane region" description="Helical" evidence="6">
    <location>
        <begin position="33"/>
        <end position="52"/>
    </location>
</feature>
<comment type="subcellular location">
    <subcellularLocation>
        <location evidence="1">Membrane</location>
        <topology evidence="1">Multi-pass membrane protein</topology>
    </subcellularLocation>
</comment>
<evidence type="ECO:0000256" key="6">
    <source>
        <dbReference type="SAM" id="Phobius"/>
    </source>
</evidence>
<proteinExistence type="inferred from homology"/>
<feature type="transmembrane region" description="Helical" evidence="6">
    <location>
        <begin position="96"/>
        <end position="115"/>
    </location>
</feature>
<dbReference type="InterPro" id="IPR007267">
    <property type="entry name" value="GtrA_DPMS_TM"/>
</dbReference>
<keyword evidence="9" id="KW-1185">Reference proteome</keyword>
<dbReference type="PANTHER" id="PTHR38459:SF1">
    <property type="entry name" value="PROPHAGE BACTOPRENOL-LINKED GLUCOSE TRANSLOCASE HOMOLOG"/>
    <property type="match status" value="1"/>
</dbReference>
<protein>
    <submittedName>
        <fullName evidence="8">GtrA-like protein</fullName>
    </submittedName>
</protein>
<sequence length="124" mass="13146">MSRQFLSFAGVGAVATAAHYLTLLALVEGSLAHPAPASAAGAAVGALVSYALNYRLTFAAQSPHRKTLPKFLAIAVFAMILNFVLMHALITLLSLPYIAAQVAVTGVMLLLTFNANRNWTFGRE</sequence>
<feature type="transmembrane region" description="Helical" evidence="6">
    <location>
        <begin position="72"/>
        <end position="90"/>
    </location>
</feature>
<keyword evidence="3 6" id="KW-0812">Transmembrane</keyword>
<gene>
    <name evidence="8" type="ORF">ROSMUCSMR3_02840</name>
</gene>
<dbReference type="InterPro" id="IPR051401">
    <property type="entry name" value="GtrA_CellWall_Glycosyl"/>
</dbReference>